<evidence type="ECO:0000259" key="14">
    <source>
        <dbReference type="PROSITE" id="PS50827"/>
    </source>
</evidence>
<feature type="compositionally biased region" description="Polar residues" evidence="13">
    <location>
        <begin position="353"/>
        <end position="362"/>
    </location>
</feature>
<dbReference type="Pfam" id="PF02791">
    <property type="entry name" value="DDT"/>
    <property type="match status" value="1"/>
</dbReference>
<protein>
    <recommendedName>
        <fullName evidence="18">Bromodomain adjacent to zinc finger domain protein 2A</fullName>
    </recommendedName>
</protein>
<feature type="compositionally biased region" description="Polar residues" evidence="13">
    <location>
        <begin position="1570"/>
        <end position="1585"/>
    </location>
</feature>
<organism evidence="16 17">
    <name type="scientific">Megalops atlanticus</name>
    <name type="common">Tarpon</name>
    <name type="synonym">Clupea gigantea</name>
    <dbReference type="NCBI Taxonomy" id="7932"/>
    <lineage>
        <taxon>Eukaryota</taxon>
        <taxon>Metazoa</taxon>
        <taxon>Chordata</taxon>
        <taxon>Craniata</taxon>
        <taxon>Vertebrata</taxon>
        <taxon>Euteleostomi</taxon>
        <taxon>Actinopterygii</taxon>
        <taxon>Neopterygii</taxon>
        <taxon>Teleostei</taxon>
        <taxon>Elopiformes</taxon>
        <taxon>Megalopidae</taxon>
        <taxon>Megalops</taxon>
    </lineage>
</organism>
<evidence type="ECO:0000256" key="7">
    <source>
        <dbReference type="ARBA" id="ARBA00023054"/>
    </source>
</evidence>
<name>A0A9D3PZ94_MEGAT</name>
<keyword evidence="8" id="KW-0103">Bromodomain</keyword>
<feature type="compositionally biased region" description="Low complexity" evidence="13">
    <location>
        <begin position="1430"/>
        <end position="1442"/>
    </location>
</feature>
<proteinExistence type="inferred from homology"/>
<dbReference type="InterPro" id="IPR028941">
    <property type="entry name" value="WHIM2_dom"/>
</dbReference>
<evidence type="ECO:0000313" key="16">
    <source>
        <dbReference type="EMBL" id="KAG7471832.1"/>
    </source>
</evidence>
<evidence type="ECO:0000256" key="8">
    <source>
        <dbReference type="ARBA" id="ARBA00023117"/>
    </source>
</evidence>
<evidence type="ECO:0000256" key="1">
    <source>
        <dbReference type="ARBA" id="ARBA00004123"/>
    </source>
</evidence>
<keyword evidence="7 12" id="KW-0175">Coiled coil</keyword>
<dbReference type="SUPFAM" id="SSF54171">
    <property type="entry name" value="DNA-binding domain"/>
    <property type="match status" value="1"/>
</dbReference>
<keyword evidence="3" id="KW-0479">Metal-binding</keyword>
<evidence type="ECO:0000256" key="10">
    <source>
        <dbReference type="ARBA" id="ARBA00023163"/>
    </source>
</evidence>
<evidence type="ECO:0000256" key="5">
    <source>
        <dbReference type="ARBA" id="ARBA00022833"/>
    </source>
</evidence>
<keyword evidence="10" id="KW-0804">Transcription</keyword>
<evidence type="ECO:0000256" key="4">
    <source>
        <dbReference type="ARBA" id="ARBA00022771"/>
    </source>
</evidence>
<feature type="region of interest" description="Disordered" evidence="13">
    <location>
        <begin position="59"/>
        <end position="82"/>
    </location>
</feature>
<evidence type="ECO:0000256" key="6">
    <source>
        <dbReference type="ARBA" id="ARBA00023015"/>
    </source>
</evidence>
<feature type="compositionally biased region" description="Basic residues" evidence="13">
    <location>
        <begin position="942"/>
        <end position="954"/>
    </location>
</feature>
<feature type="domain" description="MBD" evidence="15">
    <location>
        <begin position="769"/>
        <end position="840"/>
    </location>
</feature>
<keyword evidence="11" id="KW-0539">Nucleus</keyword>
<evidence type="ECO:0008006" key="18">
    <source>
        <dbReference type="Google" id="ProtNLM"/>
    </source>
</evidence>
<feature type="compositionally biased region" description="Polar residues" evidence="13">
    <location>
        <begin position="15"/>
        <end position="28"/>
    </location>
</feature>
<keyword evidence="17" id="KW-1185">Reference proteome</keyword>
<gene>
    <name evidence="16" type="ORF">MATL_G00102140</name>
</gene>
<feature type="region of interest" description="Disordered" evidence="13">
    <location>
        <begin position="1567"/>
        <end position="1590"/>
    </location>
</feature>
<evidence type="ECO:0000256" key="9">
    <source>
        <dbReference type="ARBA" id="ARBA00023125"/>
    </source>
</evidence>
<feature type="compositionally biased region" description="Basic and acidic residues" evidence="13">
    <location>
        <begin position="1317"/>
        <end position="1330"/>
    </location>
</feature>
<evidence type="ECO:0000256" key="3">
    <source>
        <dbReference type="ARBA" id="ARBA00022723"/>
    </source>
</evidence>
<dbReference type="Pfam" id="PF01429">
    <property type="entry name" value="MBD"/>
    <property type="match status" value="1"/>
</dbReference>
<dbReference type="PROSITE" id="PS50982">
    <property type="entry name" value="MBD"/>
    <property type="match status" value="1"/>
</dbReference>
<dbReference type="Proteomes" id="UP001046870">
    <property type="component" value="Chromosome 8"/>
</dbReference>
<evidence type="ECO:0000256" key="11">
    <source>
        <dbReference type="ARBA" id="ARBA00023242"/>
    </source>
</evidence>
<feature type="coiled-coil region" evidence="12">
    <location>
        <begin position="1031"/>
        <end position="1072"/>
    </location>
</feature>
<feature type="region of interest" description="Disordered" evidence="13">
    <location>
        <begin position="1620"/>
        <end position="1639"/>
    </location>
</feature>
<dbReference type="OrthoDB" id="21449at2759"/>
<feature type="domain" description="DDT" evidence="14">
    <location>
        <begin position="1106"/>
        <end position="1171"/>
    </location>
</feature>
<feature type="compositionally biased region" description="Basic residues" evidence="13">
    <location>
        <begin position="962"/>
        <end position="972"/>
    </location>
</feature>
<dbReference type="GO" id="GO:0008270">
    <property type="term" value="F:zinc ion binding"/>
    <property type="evidence" value="ECO:0007669"/>
    <property type="project" value="UniProtKB-KW"/>
</dbReference>
<feature type="region of interest" description="Disordered" evidence="13">
    <location>
        <begin position="1317"/>
        <end position="1336"/>
    </location>
</feature>
<dbReference type="InterPro" id="IPR001739">
    <property type="entry name" value="Methyl_CpG_DNA-bd"/>
</dbReference>
<feature type="compositionally biased region" description="Low complexity" evidence="13">
    <location>
        <begin position="245"/>
        <end position="255"/>
    </location>
</feature>
<dbReference type="Pfam" id="PF15613">
    <property type="entry name" value="WSD"/>
    <property type="match status" value="1"/>
</dbReference>
<dbReference type="PROSITE" id="PS50827">
    <property type="entry name" value="DDT"/>
    <property type="match status" value="1"/>
</dbReference>
<dbReference type="CDD" id="cd01397">
    <property type="entry name" value="HAT_MBD"/>
    <property type="match status" value="1"/>
</dbReference>
<accession>A0A9D3PZ94</accession>
<feature type="compositionally biased region" description="Basic residues" evidence="13">
    <location>
        <begin position="199"/>
        <end position="216"/>
    </location>
</feature>
<feature type="region of interest" description="Disordered" evidence="13">
    <location>
        <begin position="873"/>
        <end position="909"/>
    </location>
</feature>
<keyword evidence="9" id="KW-0238">DNA-binding</keyword>
<dbReference type="SMART" id="SM00391">
    <property type="entry name" value="MBD"/>
    <property type="match status" value="1"/>
</dbReference>
<comment type="subcellular location">
    <subcellularLocation>
        <location evidence="1">Nucleus</location>
    </subcellularLocation>
</comment>
<feature type="compositionally biased region" description="Basic residues" evidence="13">
    <location>
        <begin position="728"/>
        <end position="737"/>
    </location>
</feature>
<keyword evidence="4" id="KW-0863">Zinc-finger</keyword>
<feature type="region of interest" description="Disordered" evidence="13">
    <location>
        <begin position="346"/>
        <end position="374"/>
    </location>
</feature>
<keyword evidence="5" id="KW-0862">Zinc</keyword>
<dbReference type="InterPro" id="IPR017956">
    <property type="entry name" value="AT_hook_DNA-bd_motif"/>
</dbReference>
<dbReference type="FunFam" id="3.30.890.10:FF:000002">
    <property type="entry name" value="Bromodomain adjacent to zinc finger domain protein 2B"/>
    <property type="match status" value="1"/>
</dbReference>
<evidence type="ECO:0000313" key="17">
    <source>
        <dbReference type="Proteomes" id="UP001046870"/>
    </source>
</evidence>
<feature type="compositionally biased region" description="Basic and acidic residues" evidence="13">
    <location>
        <begin position="928"/>
        <end position="941"/>
    </location>
</feature>
<feature type="region of interest" description="Disordered" evidence="13">
    <location>
        <begin position="602"/>
        <end position="686"/>
    </location>
</feature>
<dbReference type="Gene3D" id="3.30.890.10">
    <property type="entry name" value="Methyl-cpg-binding Protein 2, Chain A"/>
    <property type="match status" value="1"/>
</dbReference>
<dbReference type="PANTHER" id="PTHR45915">
    <property type="entry name" value="TRANSCRIPTION INTERMEDIARY FACTOR"/>
    <property type="match status" value="1"/>
</dbReference>
<reference evidence="16" key="1">
    <citation type="submission" date="2021-01" db="EMBL/GenBank/DDBJ databases">
        <authorList>
            <person name="Zahm M."/>
            <person name="Roques C."/>
            <person name="Cabau C."/>
            <person name="Klopp C."/>
            <person name="Donnadieu C."/>
            <person name="Jouanno E."/>
            <person name="Lampietro C."/>
            <person name="Louis A."/>
            <person name="Herpin A."/>
            <person name="Echchiki A."/>
            <person name="Berthelot C."/>
            <person name="Parey E."/>
            <person name="Roest-Crollius H."/>
            <person name="Braasch I."/>
            <person name="Postlethwait J."/>
            <person name="Bobe J."/>
            <person name="Montfort J."/>
            <person name="Bouchez O."/>
            <person name="Begum T."/>
            <person name="Mejri S."/>
            <person name="Adams A."/>
            <person name="Chen W.-J."/>
            <person name="Guiguen Y."/>
        </authorList>
    </citation>
    <scope>NUCLEOTIDE SEQUENCE</scope>
    <source>
        <strain evidence="16">YG-15Mar2019-1</strain>
        <tissue evidence="16">Brain</tissue>
    </source>
</reference>
<comment type="caution">
    <text evidence="16">The sequence shown here is derived from an EMBL/GenBank/DDBJ whole genome shotgun (WGS) entry which is preliminary data.</text>
</comment>
<feature type="compositionally biased region" description="Acidic residues" evidence="13">
    <location>
        <begin position="504"/>
        <end position="517"/>
    </location>
</feature>
<feature type="region of interest" description="Disordered" evidence="13">
    <location>
        <begin position="189"/>
        <end position="325"/>
    </location>
</feature>
<sequence length="1801" mass="197822">MAANNHYNFGGHPSVSANSGLKPSSGESLYTNGSLSSMSFSQQGKNLNGDLNVNGITTVAGSGAPGAHPSTSYSHMSNHHQPHQSSLGYNYLWGQPQYGPALSTGHRASMHHKQSPGAALQLPQHFQGHAQYQANGGLVGPRQPPATAAPDVSLAGGQYWNRGSPSQQHGGSPLGVAYNSHGGYRAYQGQGHPGLAPVQHHRQQHQPQQHLHHHHQQQQQQHYGMVPNGMSYYQPHSQPPPTAQVPPQAQVMPPTSQNYALARHSPQHHSMSRGASGSPLPMQASTVPMMCSANMRENGGPQQRDRPSGHCGSQPIGSPGGLSELYKDVDSSYNLLESVSVSQHLPKTERFTQKSTTPSTGPSEIVPKEAGSEESACSAFTTKLELPMAGGPEAVKLGLVQNVADMMVVHKNDQGLNSPISVVQLSETSHLLGGLSDVELHADKSLDATRVSGLPSDCEGDLLPTGSSHVNASKVEESGALGNTLSSTSHTEDLSVEDQWATQDSEEADETQGEDIPEMVDMSSATEDSLMEPSLDHSSLPVQSFNEASQSAISLSSTSANAMSFQSSPSDSNIIQDCGVQDGPVSSGRDTAVLHVEEQVVEAEHDPREQSANDTVRATLSPPPSRAVTLNTGRRAEKLRTLGAKPPFSHERKRSRVSKSSPTTGKGAIAKLEEVEDGEERKRVAGMKGSVEGASLVAGLSTTRKEPISLSPEPCSSHCLSVPPQKPLKVKRAKKGPGKVSRTPKVEVPVAEDEDEKASANGEVQKRHIATEEQVRFPLLHGWRREIRVRKCENRMKGETWYYSPCGKRMKQFPEIIKYLSRHPGTAVAREHFSFSPRMPVGDFYEERETPQGVEWFLLANEEVPSMIMTITGRRGRPPNLGRVQPRHCPRAPRKEGGHGRRPGRPPKVKMVDALSKVEAKLLKKLESQETLSEEDKEKLNKIKKKMKKKARNKRKEDTKNKKIRQERRKMKSEKAKEQEESGGSLEHSAPKPMSEPKKPGQRKRVKVLQKADEKAKLEKLKRGCGVRSKAKALARAQAEAEAQAQAVEAARRQVERRAQAQRRLQERKRQQLLLEELKKPTEDMCITDHQPLPEFSWVPGLVLSGTAFSHCLMVVEFLHSYGKVLGLQLPQDVPSLSTLQEGLLGVGDSQGKVQDLLVRLVKAALRDPGLPPHYQSLKILGEKLVDLELNRSSVTEALRIFLEARGFEPDVCNSLRTRPFQALSPDSKAAALAFLADELNASNVIISEIDKTLENMAIYRKNKWDIEGKLRRLKAALVRRTGRSEVELCLEERRRSARVAEEESLSLEEGSQLERGVRRARREEGKLSEGENPTSASIPELERQIDKLTKRQVFFRKKLLQCSHIMRGLSLGQDRYRRRYWVLPHIGGILVEGAEEVLGSGDMIVKEEEPQSVTASFISPVKTEPTVDPLVSPPAAAALPPVSSPLPPQEDDPLPGTASLMSSPRGRGRPRKIKPEVELHLRTAKNRRRRRSSKAGGEESANSSLAIQNGYDLAQSAFLAWLSQSQGSVTNGLSRVCSQEGESGQQDSIKAMAEKQGQWFNLLPKTPCDPSSLSQSHLPNSPSKEQIRSPGVLSTPLPLQSGLLLSNTALCPQVCSTSLQKPNGRQRRHSGQGLTTTDPSFLGFSIPRAAKRRGRPPSKLLQEIEQKYFTQLIPRPIPSKMVRGWWWIRAPEELTVLVQALHPRGIREKALHKHLSKHSEYLADICSAPKNDPVFQERVEQDQALSQVAQQPWEASAWAMEADMTVLQWVEDLEQRVLTADLQLKSPLCGLEQCPAHSTV</sequence>
<feature type="region of interest" description="Disordered" evidence="13">
    <location>
        <begin position="1"/>
        <end position="28"/>
    </location>
</feature>
<evidence type="ECO:0000256" key="13">
    <source>
        <dbReference type="SAM" id="MobiDB-lite"/>
    </source>
</evidence>
<dbReference type="GO" id="GO:0003677">
    <property type="term" value="F:DNA binding"/>
    <property type="evidence" value="ECO:0007669"/>
    <property type="project" value="UniProtKB-KW"/>
</dbReference>
<dbReference type="InterPro" id="IPR028942">
    <property type="entry name" value="WHIM1_dom"/>
</dbReference>
<feature type="region of interest" description="Disordered" evidence="13">
    <location>
        <begin position="481"/>
        <end position="517"/>
    </location>
</feature>
<evidence type="ECO:0000256" key="2">
    <source>
        <dbReference type="ARBA" id="ARBA00007444"/>
    </source>
</evidence>
<feature type="compositionally biased region" description="Basic residues" evidence="13">
    <location>
        <begin position="1483"/>
        <end position="1494"/>
    </location>
</feature>
<dbReference type="PANTHER" id="PTHR45915:SF5">
    <property type="entry name" value="BROMODOMAIN ADJACENT TO ZINC FINGER DOMAIN PROTEIN 2A"/>
    <property type="match status" value="1"/>
</dbReference>
<dbReference type="GO" id="GO:0005634">
    <property type="term" value="C:nucleus"/>
    <property type="evidence" value="ECO:0007669"/>
    <property type="project" value="UniProtKB-SubCell"/>
</dbReference>
<dbReference type="SMART" id="SM00384">
    <property type="entry name" value="AT_hook"/>
    <property type="match status" value="4"/>
</dbReference>
<dbReference type="SMART" id="SM00571">
    <property type="entry name" value="DDT"/>
    <property type="match status" value="1"/>
</dbReference>
<comment type="similarity">
    <text evidence="2">Belongs to the WAL family.</text>
</comment>
<feature type="region of interest" description="Disordered" evidence="13">
    <location>
        <begin position="1427"/>
        <end position="1504"/>
    </location>
</feature>
<dbReference type="InterPro" id="IPR016177">
    <property type="entry name" value="DNA-bd_dom_sf"/>
</dbReference>
<evidence type="ECO:0000256" key="12">
    <source>
        <dbReference type="SAM" id="Coils"/>
    </source>
</evidence>
<dbReference type="Pfam" id="PF15612">
    <property type="entry name" value="WHIM1"/>
    <property type="match status" value="1"/>
</dbReference>
<feature type="compositionally biased region" description="Basic and acidic residues" evidence="13">
    <location>
        <begin position="602"/>
        <end position="611"/>
    </location>
</feature>
<keyword evidence="6" id="KW-0805">Transcription regulation</keyword>
<dbReference type="EMBL" id="JAFDVH010000008">
    <property type="protein sequence ID" value="KAG7471832.1"/>
    <property type="molecule type" value="Genomic_DNA"/>
</dbReference>
<evidence type="ECO:0000259" key="15">
    <source>
        <dbReference type="PROSITE" id="PS50982"/>
    </source>
</evidence>
<dbReference type="GO" id="GO:0033553">
    <property type="term" value="C:rDNA heterochromatin"/>
    <property type="evidence" value="ECO:0007669"/>
    <property type="project" value="TreeGrafter"/>
</dbReference>
<dbReference type="InterPro" id="IPR018501">
    <property type="entry name" value="DDT_dom"/>
</dbReference>
<feature type="region of interest" description="Disordered" evidence="13">
    <location>
        <begin position="928"/>
        <end position="1014"/>
    </location>
</feature>
<feature type="region of interest" description="Disordered" evidence="13">
    <location>
        <begin position="705"/>
        <end position="744"/>
    </location>
</feature>